<name>A0AAN6DJD0_PICAN</name>
<evidence type="ECO:0000313" key="1">
    <source>
        <dbReference type="EMBL" id="KAG7821329.1"/>
    </source>
</evidence>
<dbReference type="EMBL" id="JAHLUX010000002">
    <property type="protein sequence ID" value="KAG7821329.1"/>
    <property type="molecule type" value="Genomic_DNA"/>
</dbReference>
<dbReference type="RefSeq" id="XP_043061872.1">
    <property type="nucleotide sequence ID" value="XM_043201776.1"/>
</dbReference>
<organism evidence="1 2">
    <name type="scientific">Pichia angusta</name>
    <name type="common">Yeast</name>
    <name type="synonym">Hansenula polymorpha</name>
    <dbReference type="NCBI Taxonomy" id="870730"/>
    <lineage>
        <taxon>Eukaryota</taxon>
        <taxon>Fungi</taxon>
        <taxon>Dikarya</taxon>
        <taxon>Ascomycota</taxon>
        <taxon>Saccharomycotina</taxon>
        <taxon>Pichiomycetes</taxon>
        <taxon>Pichiales</taxon>
        <taxon>Pichiaceae</taxon>
        <taxon>Ogataea</taxon>
    </lineage>
</organism>
<reference evidence="1" key="1">
    <citation type="journal article" date="2021" name="G3 (Bethesda)">
        <title>Genomic diversity, chromosomal rearrangements, and interspecies hybridization in the ogataea polymorpha species complex.</title>
        <authorList>
            <person name="Hanson S.J."/>
            <person name="Cinneide E.O."/>
            <person name="Salzberg L.I."/>
            <person name="Wolfe K.H."/>
            <person name="McGowan J."/>
            <person name="Fitzpatrick D.A."/>
            <person name="Matlin K."/>
        </authorList>
    </citation>
    <scope>NUCLEOTIDE SEQUENCE</scope>
    <source>
        <strain evidence="1">61-244</strain>
    </source>
</reference>
<protein>
    <submittedName>
        <fullName evidence="1">Uncharacterized protein</fullName>
    </submittedName>
</protein>
<dbReference type="Pfam" id="PF00494">
    <property type="entry name" value="SQS_PSY"/>
    <property type="match status" value="1"/>
</dbReference>
<dbReference type="InterPro" id="IPR008949">
    <property type="entry name" value="Isoprenoid_synthase_dom_sf"/>
</dbReference>
<comment type="caution">
    <text evidence="1">The sequence shown here is derived from an EMBL/GenBank/DDBJ whole genome shotgun (WGS) entry which is preliminary data.</text>
</comment>
<evidence type="ECO:0000313" key="2">
    <source>
        <dbReference type="Proteomes" id="UP001196530"/>
    </source>
</evidence>
<gene>
    <name evidence="1" type="ORF">KL928_001413</name>
</gene>
<dbReference type="Gene3D" id="1.10.600.10">
    <property type="entry name" value="Farnesyl Diphosphate Synthase"/>
    <property type="match status" value="1"/>
</dbReference>
<dbReference type="InterPro" id="IPR002060">
    <property type="entry name" value="Squ/phyt_synthse"/>
</dbReference>
<dbReference type="Proteomes" id="UP001196530">
    <property type="component" value="Unassembled WGS sequence"/>
</dbReference>
<accession>A0AAN6DJD0</accession>
<dbReference type="GeneID" id="66125464"/>
<proteinExistence type="predicted"/>
<sequence length="391" mass="45169">MLLSSRVLDRPAVGYLKRQISNIGYSKQEHEILWREEKLSKARNDCMDLLQKHDVSSYLLSKFYPRELRDMFLVVKAFNSNLAKIALGSSIESNQFTKLKFGFWQEQLDRCERDISSSPNSTLPRNMGEPVVTLARECLRKGIKLNFDNLRQMITSYQHFCTDEGVRGFKDTYSICSFGEGVFSQINYTLRDALFSPKFPETSRFSLELMDCIGKERLENLLNDIYAHLGQSTAIASFLLGSRYYATSRSQVLLPADSIAKQNISQEEILRFLQSEDSSQQIDEKVRELVFDVATVANDHLLSARIKFNDLKSEIHNLVDKEGSLELKLGWEQLNHGVPDAMFLPMMNGLPTVCFLEKLEKYDFDIRNPNLSIKDWRLAWKTYRSYSNRVI</sequence>
<dbReference type="AlphaFoldDB" id="A0AAN6DJD0"/>
<dbReference type="SUPFAM" id="SSF48576">
    <property type="entry name" value="Terpenoid synthases"/>
    <property type="match status" value="1"/>
</dbReference>